<keyword evidence="2" id="KW-1185">Reference proteome</keyword>
<dbReference type="PANTHER" id="PTHR31286:SF180">
    <property type="entry name" value="OS10G0362600 PROTEIN"/>
    <property type="match status" value="1"/>
</dbReference>
<dbReference type="GeneID" id="111288229"/>
<feature type="region of interest" description="Disordered" evidence="1">
    <location>
        <begin position="178"/>
        <end position="205"/>
    </location>
</feature>
<gene>
    <name evidence="3 4" type="primary">LOC111288229</name>
</gene>
<evidence type="ECO:0000256" key="1">
    <source>
        <dbReference type="SAM" id="MobiDB-lite"/>
    </source>
</evidence>
<dbReference type="AlphaFoldDB" id="A0A6P5Y2Y3"/>
<proteinExistence type="predicted"/>
<dbReference type="RefSeq" id="XP_022734765.1">
    <property type="nucleotide sequence ID" value="XM_022879030.1"/>
</dbReference>
<dbReference type="PANTHER" id="PTHR31286">
    <property type="entry name" value="GLYCINE-RICH CELL WALL STRUCTURAL PROTEIN 1.8-LIKE"/>
    <property type="match status" value="1"/>
</dbReference>
<dbReference type="InterPro" id="IPR040256">
    <property type="entry name" value="At4g02000-like"/>
</dbReference>
<dbReference type="KEGG" id="dzi:111288229"/>
<feature type="compositionally biased region" description="Basic and acidic residues" evidence="1">
    <location>
        <begin position="181"/>
        <end position="191"/>
    </location>
</feature>
<evidence type="ECO:0000313" key="4">
    <source>
        <dbReference type="RefSeq" id="XP_022734765.1"/>
    </source>
</evidence>
<reference evidence="3 4" key="1">
    <citation type="submission" date="2025-04" db="UniProtKB">
        <authorList>
            <consortium name="RefSeq"/>
        </authorList>
    </citation>
    <scope>IDENTIFICATION</scope>
    <source>
        <tissue evidence="3 4">Fruit stalk</tissue>
    </source>
</reference>
<name>A0A6P5Y2Y3_DURZI</name>
<accession>A0A6P5Y2Y3</accession>
<evidence type="ECO:0000313" key="2">
    <source>
        <dbReference type="Proteomes" id="UP000515121"/>
    </source>
</evidence>
<organism evidence="2 4">
    <name type="scientific">Durio zibethinus</name>
    <name type="common">Durian</name>
    <dbReference type="NCBI Taxonomy" id="66656"/>
    <lineage>
        <taxon>Eukaryota</taxon>
        <taxon>Viridiplantae</taxon>
        <taxon>Streptophyta</taxon>
        <taxon>Embryophyta</taxon>
        <taxon>Tracheophyta</taxon>
        <taxon>Spermatophyta</taxon>
        <taxon>Magnoliopsida</taxon>
        <taxon>eudicotyledons</taxon>
        <taxon>Gunneridae</taxon>
        <taxon>Pentapetalae</taxon>
        <taxon>rosids</taxon>
        <taxon>malvids</taxon>
        <taxon>Malvales</taxon>
        <taxon>Malvaceae</taxon>
        <taxon>Helicteroideae</taxon>
        <taxon>Durio</taxon>
    </lineage>
</organism>
<protein>
    <submittedName>
        <fullName evidence="3 4">Uncharacterized protein LOC111288229</fullName>
    </submittedName>
</protein>
<dbReference type="OrthoDB" id="1002078at2759"/>
<dbReference type="Proteomes" id="UP000515121">
    <property type="component" value="Unplaced"/>
</dbReference>
<dbReference type="RefSeq" id="XP_022734764.1">
    <property type="nucleotide sequence ID" value="XM_022879029.1"/>
</dbReference>
<sequence>MDSITANKQRLAYAKICIEKKASMEVPKFIDVERRDGSIMSVSVEIPWMPQKCKHCCIFGHNDKTRTKTIKIEAMVWVPKYKGNMAMQEAKMTEVDELQPDSAIRKNEVLIALPTARAGSVNRFSILEALQESELVVDEGSVHQSSKNEAEEIIPFSPRKQRAVAAGVADLMKALKNKKKGPVDKGKKVKAEATASGCKPSCSST</sequence>
<evidence type="ECO:0000313" key="3">
    <source>
        <dbReference type="RefSeq" id="XP_022734764.1"/>
    </source>
</evidence>